<dbReference type="SUPFAM" id="SSF57362">
    <property type="entry name" value="BPTI-like"/>
    <property type="match status" value="1"/>
</dbReference>
<organism evidence="2 3">
    <name type="scientific">Diabrotica balteata</name>
    <name type="common">Banded cucumber beetle</name>
    <dbReference type="NCBI Taxonomy" id="107213"/>
    <lineage>
        <taxon>Eukaryota</taxon>
        <taxon>Metazoa</taxon>
        <taxon>Ecdysozoa</taxon>
        <taxon>Arthropoda</taxon>
        <taxon>Hexapoda</taxon>
        <taxon>Insecta</taxon>
        <taxon>Pterygota</taxon>
        <taxon>Neoptera</taxon>
        <taxon>Endopterygota</taxon>
        <taxon>Coleoptera</taxon>
        <taxon>Polyphaga</taxon>
        <taxon>Cucujiformia</taxon>
        <taxon>Chrysomeloidea</taxon>
        <taxon>Chrysomelidae</taxon>
        <taxon>Galerucinae</taxon>
        <taxon>Diabroticina</taxon>
        <taxon>Diabroticites</taxon>
        <taxon>Diabrotica</taxon>
    </lineage>
</organism>
<name>A0A9N9T8P5_DIABA</name>
<gene>
    <name evidence="2" type="ORF">DIABBA_LOCUS11079</name>
</gene>
<dbReference type="InterPro" id="IPR036880">
    <property type="entry name" value="Kunitz_BPTI_sf"/>
</dbReference>
<dbReference type="Gene3D" id="4.10.410.10">
    <property type="entry name" value="Pancreatic trypsin inhibitor Kunitz domain"/>
    <property type="match status" value="1"/>
</dbReference>
<dbReference type="Proteomes" id="UP001153709">
    <property type="component" value="Chromosome 7"/>
</dbReference>
<proteinExistence type="predicted"/>
<keyword evidence="1" id="KW-0732">Signal</keyword>
<sequence length="101" mass="11653">MKLIFLLFSLVVVSAQVPKHHKLNPVVGIPLRFRPYECFLPADVPPCVGDSEAVTIWRWDKWTNQCVEDVHRTSCIPTRNNFQSLYECIDIAEPVCRLNIN</sequence>
<dbReference type="OrthoDB" id="6775666at2759"/>
<evidence type="ECO:0000256" key="1">
    <source>
        <dbReference type="SAM" id="SignalP"/>
    </source>
</evidence>
<feature type="signal peptide" evidence="1">
    <location>
        <begin position="1"/>
        <end position="15"/>
    </location>
</feature>
<dbReference type="AlphaFoldDB" id="A0A9N9T8P5"/>
<dbReference type="GO" id="GO:0004867">
    <property type="term" value="F:serine-type endopeptidase inhibitor activity"/>
    <property type="evidence" value="ECO:0007669"/>
    <property type="project" value="InterPro"/>
</dbReference>
<evidence type="ECO:0000313" key="2">
    <source>
        <dbReference type="EMBL" id="CAG9838154.1"/>
    </source>
</evidence>
<dbReference type="EMBL" id="OU898282">
    <property type="protein sequence ID" value="CAG9838154.1"/>
    <property type="molecule type" value="Genomic_DNA"/>
</dbReference>
<protein>
    <submittedName>
        <fullName evidence="2">Uncharacterized protein</fullName>
    </submittedName>
</protein>
<evidence type="ECO:0000313" key="3">
    <source>
        <dbReference type="Proteomes" id="UP001153709"/>
    </source>
</evidence>
<keyword evidence="3" id="KW-1185">Reference proteome</keyword>
<accession>A0A9N9T8P5</accession>
<feature type="chain" id="PRO_5040357276" evidence="1">
    <location>
        <begin position="16"/>
        <end position="101"/>
    </location>
</feature>
<reference evidence="2" key="1">
    <citation type="submission" date="2022-01" db="EMBL/GenBank/DDBJ databases">
        <authorList>
            <person name="King R."/>
        </authorList>
    </citation>
    <scope>NUCLEOTIDE SEQUENCE</scope>
</reference>